<dbReference type="InterPro" id="IPR023214">
    <property type="entry name" value="HAD_sf"/>
</dbReference>
<dbReference type="Gene3D" id="1.10.150.240">
    <property type="entry name" value="Putative phosphatase, domain 2"/>
    <property type="match status" value="1"/>
</dbReference>
<protein>
    <recommendedName>
        <fullName evidence="4">phosphoglycolate phosphatase</fullName>
        <ecNumber evidence="4">3.1.3.18</ecNumber>
    </recommendedName>
</protein>
<dbReference type="SFLD" id="SFLDS00003">
    <property type="entry name" value="Haloacid_Dehalogenase"/>
    <property type="match status" value="1"/>
</dbReference>
<dbReference type="InterPro" id="IPR006439">
    <property type="entry name" value="HAD-SF_hydro_IA"/>
</dbReference>
<accession>A0A371WXT9</accession>
<proteinExistence type="inferred from homology"/>
<dbReference type="GO" id="GO:0008967">
    <property type="term" value="F:phosphoglycolate phosphatase activity"/>
    <property type="evidence" value="ECO:0007669"/>
    <property type="project" value="UniProtKB-EC"/>
</dbReference>
<evidence type="ECO:0000256" key="4">
    <source>
        <dbReference type="ARBA" id="ARBA00013078"/>
    </source>
</evidence>
<dbReference type="SUPFAM" id="SSF56784">
    <property type="entry name" value="HAD-like"/>
    <property type="match status" value="1"/>
</dbReference>
<evidence type="ECO:0000256" key="2">
    <source>
        <dbReference type="ARBA" id="ARBA00004818"/>
    </source>
</evidence>
<comment type="caution">
    <text evidence="5">The sequence shown here is derived from an EMBL/GenBank/DDBJ whole genome shotgun (WGS) entry which is preliminary data.</text>
</comment>
<dbReference type="Pfam" id="PF00702">
    <property type="entry name" value="Hydrolase"/>
    <property type="match status" value="1"/>
</dbReference>
<evidence type="ECO:0000256" key="1">
    <source>
        <dbReference type="ARBA" id="ARBA00000830"/>
    </source>
</evidence>
<dbReference type="GO" id="GO:0006281">
    <property type="term" value="P:DNA repair"/>
    <property type="evidence" value="ECO:0007669"/>
    <property type="project" value="TreeGrafter"/>
</dbReference>
<dbReference type="EMBL" id="QURL01000016">
    <property type="protein sequence ID" value="RFC61781.1"/>
    <property type="molecule type" value="Genomic_DNA"/>
</dbReference>
<dbReference type="SFLD" id="SFLDG01129">
    <property type="entry name" value="C1.5:_HAD__Beta-PGM__Phosphata"/>
    <property type="match status" value="1"/>
</dbReference>
<dbReference type="PANTHER" id="PTHR43434:SF1">
    <property type="entry name" value="PHOSPHOGLYCOLATE PHOSPHATASE"/>
    <property type="match status" value="1"/>
</dbReference>
<dbReference type="PANTHER" id="PTHR43434">
    <property type="entry name" value="PHOSPHOGLYCOLATE PHOSPHATASE"/>
    <property type="match status" value="1"/>
</dbReference>
<comment type="pathway">
    <text evidence="2">Organic acid metabolism; glycolate biosynthesis; glycolate from 2-phosphoglycolate: step 1/1.</text>
</comment>
<dbReference type="CDD" id="cd01427">
    <property type="entry name" value="HAD_like"/>
    <property type="match status" value="1"/>
</dbReference>
<dbReference type="InterPro" id="IPR023198">
    <property type="entry name" value="PGP-like_dom2"/>
</dbReference>
<dbReference type="NCBIfam" id="TIGR01549">
    <property type="entry name" value="HAD-SF-IA-v1"/>
    <property type="match status" value="1"/>
</dbReference>
<dbReference type="Proteomes" id="UP000264310">
    <property type="component" value="Unassembled WGS sequence"/>
</dbReference>
<evidence type="ECO:0000313" key="5">
    <source>
        <dbReference type="EMBL" id="RFC61781.1"/>
    </source>
</evidence>
<dbReference type="Gene3D" id="3.40.50.1000">
    <property type="entry name" value="HAD superfamily/HAD-like"/>
    <property type="match status" value="1"/>
</dbReference>
<dbReference type="InterPro" id="IPR050155">
    <property type="entry name" value="HAD-like_hydrolase_sf"/>
</dbReference>
<dbReference type="InterPro" id="IPR036412">
    <property type="entry name" value="HAD-like_sf"/>
</dbReference>
<keyword evidence="5" id="KW-0378">Hydrolase</keyword>
<gene>
    <name evidence="5" type="ORF">DYI37_19455</name>
</gene>
<comment type="similarity">
    <text evidence="3">Belongs to the HAD-like hydrolase superfamily. CbbY/CbbZ/Gph/YieH family.</text>
</comment>
<evidence type="ECO:0000313" key="6">
    <source>
        <dbReference type="Proteomes" id="UP000264310"/>
    </source>
</evidence>
<dbReference type="GO" id="GO:0005829">
    <property type="term" value="C:cytosol"/>
    <property type="evidence" value="ECO:0007669"/>
    <property type="project" value="TreeGrafter"/>
</dbReference>
<organism evidence="5 6">
    <name type="scientific">Fulvimarina endophytica</name>
    <dbReference type="NCBI Taxonomy" id="2293836"/>
    <lineage>
        <taxon>Bacteria</taxon>
        <taxon>Pseudomonadati</taxon>
        <taxon>Pseudomonadota</taxon>
        <taxon>Alphaproteobacteria</taxon>
        <taxon>Hyphomicrobiales</taxon>
        <taxon>Aurantimonadaceae</taxon>
        <taxon>Fulvimarina</taxon>
    </lineage>
</organism>
<dbReference type="OrthoDB" id="9797743at2"/>
<evidence type="ECO:0000256" key="3">
    <source>
        <dbReference type="ARBA" id="ARBA00006171"/>
    </source>
</evidence>
<dbReference type="EC" id="3.1.3.18" evidence="4"/>
<dbReference type="AlphaFoldDB" id="A0A371WXT9"/>
<comment type="catalytic activity">
    <reaction evidence="1">
        <text>2-phosphoglycolate + H2O = glycolate + phosphate</text>
        <dbReference type="Rhea" id="RHEA:14369"/>
        <dbReference type="ChEBI" id="CHEBI:15377"/>
        <dbReference type="ChEBI" id="CHEBI:29805"/>
        <dbReference type="ChEBI" id="CHEBI:43474"/>
        <dbReference type="ChEBI" id="CHEBI:58033"/>
        <dbReference type="EC" id="3.1.3.18"/>
    </reaction>
</comment>
<keyword evidence="6" id="KW-1185">Reference proteome</keyword>
<sequence>MNALPPTIRAILFDKDGTLLDYHRSWGPINRRAALLAAAGDADLAAHLLKLGGMDAATGITRADSLLGSGNTREIAEAWRQAGAPPDQETLVSRLDALFLEGADEAVPVTDLPALFGRLSASGLRLGIASMDGERAIRRFAERTGMAPHVDFVAGYDSGYGVKPSGGMLTAFATAVAIAPANIAVVGDNLHDMEMGRAGGAILRIAVLSGTGTRETLTDNCDLCIDHIGELDRLLVDV</sequence>
<reference evidence="5 6" key="1">
    <citation type="submission" date="2018-08" db="EMBL/GenBank/DDBJ databases">
        <title>Fulvimarina sp. 85, whole genome shotgun sequence.</title>
        <authorList>
            <person name="Tuo L."/>
        </authorList>
    </citation>
    <scope>NUCLEOTIDE SEQUENCE [LARGE SCALE GENOMIC DNA]</scope>
    <source>
        <strain evidence="5 6">85</strain>
    </source>
</reference>
<dbReference type="RefSeq" id="WP_116684939.1">
    <property type="nucleotide sequence ID" value="NZ_QURL01000016.1"/>
</dbReference>
<name>A0A371WXT9_9HYPH</name>